<protein>
    <recommendedName>
        <fullName evidence="3">histidinol-phosphate transaminase</fullName>
        <ecNumber evidence="3">2.6.1.9</ecNumber>
    </recommendedName>
</protein>
<dbReference type="Gene3D" id="3.90.1150.10">
    <property type="entry name" value="Aspartate Aminotransferase, domain 1"/>
    <property type="match status" value="1"/>
</dbReference>
<evidence type="ECO:0000256" key="2">
    <source>
        <dbReference type="ARBA" id="ARBA00005011"/>
    </source>
</evidence>
<organism evidence="9 10">
    <name type="scientific">Vreelandella subglaciescola</name>
    <dbReference type="NCBI Taxonomy" id="29571"/>
    <lineage>
        <taxon>Bacteria</taxon>
        <taxon>Pseudomonadati</taxon>
        <taxon>Pseudomonadota</taxon>
        <taxon>Gammaproteobacteria</taxon>
        <taxon>Oceanospirillales</taxon>
        <taxon>Halomonadaceae</taxon>
        <taxon>Vreelandella</taxon>
    </lineage>
</organism>
<evidence type="ECO:0000313" key="9">
    <source>
        <dbReference type="EMBL" id="SHM34575.1"/>
    </source>
</evidence>
<dbReference type="Gene3D" id="3.40.640.10">
    <property type="entry name" value="Type I PLP-dependent aspartate aminotransferase-like (Major domain)"/>
    <property type="match status" value="1"/>
</dbReference>
<evidence type="ECO:0000256" key="4">
    <source>
        <dbReference type="ARBA" id="ARBA00022576"/>
    </source>
</evidence>
<dbReference type="EC" id="2.6.1.9" evidence="3"/>
<keyword evidence="4 9" id="KW-0032">Aminotransferase</keyword>
<dbReference type="EMBL" id="LT670847">
    <property type="protein sequence ID" value="SHM34575.1"/>
    <property type="molecule type" value="Genomic_DNA"/>
</dbReference>
<evidence type="ECO:0000256" key="5">
    <source>
        <dbReference type="ARBA" id="ARBA00022679"/>
    </source>
</evidence>
<keyword evidence="6" id="KW-0663">Pyridoxal phosphate</keyword>
<proteinExistence type="predicted"/>
<dbReference type="GO" id="GO:0030170">
    <property type="term" value="F:pyridoxal phosphate binding"/>
    <property type="evidence" value="ECO:0007669"/>
    <property type="project" value="InterPro"/>
</dbReference>
<comment type="cofactor">
    <cofactor evidence="1">
        <name>pyridoxal 5'-phosphate</name>
        <dbReference type="ChEBI" id="CHEBI:597326"/>
    </cofactor>
</comment>
<dbReference type="InterPro" id="IPR015422">
    <property type="entry name" value="PyrdxlP-dep_Trfase_small"/>
</dbReference>
<dbReference type="InterPro" id="IPR015421">
    <property type="entry name" value="PyrdxlP-dep_Trfase_major"/>
</dbReference>
<dbReference type="Proteomes" id="UP000190911">
    <property type="component" value="Chromosome I"/>
</dbReference>
<sequence>MPRYPHRFDGDGPHNPFPGIKVLERKLGHAIPHRLGSNEGLDMPHRALRERFGDAVAEHVYGYGDAEALGVRERLSRQQHIALENLLVDAGADSLIALTLRAVAEPGTTVVATAGTYPTFGYFARGHGCRLVEPAYRQAPGVLAPDLDALADAAQRERAQLVYLANPDNPSGHLHTDADIAALRKRLPEGCWLLLDEAYGDFRDDSRDDFREDSRDNAASGARSSRLSPALSQALPGVIRLRTLSKAHGLAGLRIGYAIAEPWVLSLMMKVRIHYAVSTLTQAIAETVLDYPEETRAHIEAVKVRRERLAAHFSALGAEVLPSATNFVALRLESAEQAARVHQTLLGEGKLITRPAHPDIGNLLRITAVEDALTPGRLAVLEAALQGD</sequence>
<evidence type="ECO:0000259" key="8">
    <source>
        <dbReference type="Pfam" id="PF00155"/>
    </source>
</evidence>
<dbReference type="Pfam" id="PF00155">
    <property type="entry name" value="Aminotran_1_2"/>
    <property type="match status" value="1"/>
</dbReference>
<evidence type="ECO:0000256" key="1">
    <source>
        <dbReference type="ARBA" id="ARBA00001933"/>
    </source>
</evidence>
<dbReference type="InterPro" id="IPR004839">
    <property type="entry name" value="Aminotransferase_I/II_large"/>
</dbReference>
<comment type="catalytic activity">
    <reaction evidence="7">
        <text>L-histidinol phosphate + 2-oxoglutarate = 3-(imidazol-4-yl)-2-oxopropyl phosphate + L-glutamate</text>
        <dbReference type="Rhea" id="RHEA:23744"/>
        <dbReference type="ChEBI" id="CHEBI:16810"/>
        <dbReference type="ChEBI" id="CHEBI:29985"/>
        <dbReference type="ChEBI" id="CHEBI:57766"/>
        <dbReference type="ChEBI" id="CHEBI:57980"/>
        <dbReference type="EC" id="2.6.1.9"/>
    </reaction>
</comment>
<dbReference type="PANTHER" id="PTHR42885">
    <property type="entry name" value="HISTIDINOL-PHOSPHATE AMINOTRANSFERASE-RELATED"/>
    <property type="match status" value="1"/>
</dbReference>
<reference evidence="9 10" key="1">
    <citation type="submission" date="2016-11" db="EMBL/GenBank/DDBJ databases">
        <authorList>
            <person name="Jaros S."/>
            <person name="Januszkiewicz K."/>
            <person name="Wedrychowicz H."/>
        </authorList>
    </citation>
    <scope>NUCLEOTIDE SEQUENCE [LARGE SCALE GENOMIC DNA]</scope>
    <source>
        <strain evidence="9 10">ACAM 12</strain>
    </source>
</reference>
<dbReference type="RefSeq" id="WP_079554066.1">
    <property type="nucleotide sequence ID" value="NZ_LT670847.1"/>
</dbReference>
<dbReference type="OrthoDB" id="9813612at2"/>
<gene>
    <name evidence="9" type="ORF">SAMN05878437_2487</name>
</gene>
<dbReference type="SUPFAM" id="SSF53383">
    <property type="entry name" value="PLP-dependent transferases"/>
    <property type="match status" value="1"/>
</dbReference>
<dbReference type="AlphaFoldDB" id="A0A1M7I1I9"/>
<evidence type="ECO:0000256" key="3">
    <source>
        <dbReference type="ARBA" id="ARBA00012748"/>
    </source>
</evidence>
<dbReference type="STRING" id="29571.SAMN05878437_2487"/>
<dbReference type="InterPro" id="IPR015424">
    <property type="entry name" value="PyrdxlP-dep_Trfase"/>
</dbReference>
<dbReference type="PANTHER" id="PTHR42885:SF2">
    <property type="entry name" value="HISTIDINOL-PHOSPHATE AMINOTRANSFERASE"/>
    <property type="match status" value="1"/>
</dbReference>
<evidence type="ECO:0000256" key="6">
    <source>
        <dbReference type="ARBA" id="ARBA00022898"/>
    </source>
</evidence>
<evidence type="ECO:0000256" key="7">
    <source>
        <dbReference type="ARBA" id="ARBA00047481"/>
    </source>
</evidence>
<feature type="domain" description="Aminotransferase class I/classII large" evidence="8">
    <location>
        <begin position="35"/>
        <end position="369"/>
    </location>
</feature>
<keyword evidence="10" id="KW-1185">Reference proteome</keyword>
<dbReference type="InParanoid" id="A0A1M7I1I9"/>
<name>A0A1M7I1I9_9GAMM</name>
<dbReference type="CDD" id="cd00609">
    <property type="entry name" value="AAT_like"/>
    <property type="match status" value="1"/>
</dbReference>
<accession>A0A1M7I1I9</accession>
<evidence type="ECO:0000313" key="10">
    <source>
        <dbReference type="Proteomes" id="UP000190911"/>
    </source>
</evidence>
<dbReference type="GO" id="GO:0004400">
    <property type="term" value="F:histidinol-phosphate transaminase activity"/>
    <property type="evidence" value="ECO:0007669"/>
    <property type="project" value="UniProtKB-EC"/>
</dbReference>
<keyword evidence="5 9" id="KW-0808">Transferase</keyword>
<comment type="pathway">
    <text evidence="2">Amino-acid biosynthesis; L-histidine biosynthesis; L-histidine from 5-phospho-alpha-D-ribose 1-diphosphate: step 7/9.</text>
</comment>